<dbReference type="InterPro" id="IPR014388">
    <property type="entry name" value="3-oxoacid_CoA-transferase"/>
</dbReference>
<dbReference type="PIRSF" id="PIRSF000858">
    <property type="entry name" value="SCOT-t"/>
    <property type="match status" value="1"/>
</dbReference>
<proteinExistence type="inferred from homology"/>
<dbReference type="PhylomeDB" id="A0A060T9I3"/>
<dbReference type="Pfam" id="PF01144">
    <property type="entry name" value="CoA_trans"/>
    <property type="match status" value="2"/>
</dbReference>
<comment type="catalytic activity">
    <reaction evidence="3">
        <text>a 3-oxo acid + succinyl-CoA = a 3-oxoacyl-CoA + succinate</text>
        <dbReference type="Rhea" id="RHEA:24564"/>
        <dbReference type="ChEBI" id="CHEBI:30031"/>
        <dbReference type="ChEBI" id="CHEBI:35973"/>
        <dbReference type="ChEBI" id="CHEBI:57292"/>
        <dbReference type="ChEBI" id="CHEBI:90726"/>
        <dbReference type="EC" id="2.8.3.5"/>
    </reaction>
</comment>
<comment type="pathway">
    <text evidence="3">Ketone metabolism; succinyl-CoA degradation; acetoacetyl-CoA from succinyl-CoA: step 1/1.</text>
</comment>
<gene>
    <name evidence="5" type="ORF">GNLVRS02_ARAD1D18348g</name>
</gene>
<reference evidence="5" key="1">
    <citation type="submission" date="2014-02" db="EMBL/GenBank/DDBJ databases">
        <authorList>
            <person name="Genoscope - CEA"/>
        </authorList>
    </citation>
    <scope>NUCLEOTIDE SEQUENCE</scope>
    <source>
        <strain evidence="5">LS3</strain>
    </source>
</reference>
<dbReference type="GO" id="GO:0008260">
    <property type="term" value="F:succinyl-CoA:3-oxo-acid CoA-transferase activity"/>
    <property type="evidence" value="ECO:0007669"/>
    <property type="project" value="UniProtKB-EC"/>
</dbReference>
<dbReference type="PANTHER" id="PTHR13707:SF23">
    <property type="entry name" value="SUCCINYL-COA:3-KETOACID-COENZYME A TRANSFERASE"/>
    <property type="match status" value="1"/>
</dbReference>
<keyword evidence="3" id="KW-0496">Mitochondrion</keyword>
<organism evidence="5">
    <name type="scientific">Blastobotrys adeninivorans</name>
    <name type="common">Yeast</name>
    <name type="synonym">Arxula adeninivorans</name>
    <dbReference type="NCBI Taxonomy" id="409370"/>
    <lineage>
        <taxon>Eukaryota</taxon>
        <taxon>Fungi</taxon>
        <taxon>Dikarya</taxon>
        <taxon>Ascomycota</taxon>
        <taxon>Saccharomycotina</taxon>
        <taxon>Dipodascomycetes</taxon>
        <taxon>Dipodascales</taxon>
        <taxon>Trichomonascaceae</taxon>
        <taxon>Blastobotrys</taxon>
    </lineage>
</organism>
<dbReference type="EMBL" id="HG937694">
    <property type="protein sequence ID" value="CDP37740.1"/>
    <property type="molecule type" value="Genomic_DNA"/>
</dbReference>
<dbReference type="NCBIfam" id="TIGR02428">
    <property type="entry name" value="pcaJ_scoB_fam"/>
    <property type="match status" value="1"/>
</dbReference>
<comment type="function">
    <text evidence="3">Key enzyme for ketone body catabolism. Transfers the CoA moiety from succinate to acetoacetate. Formation of the enzyme-CoA intermediate proceeds via an unstable anhydride species formed between the carboxylate groups of the enzyme and substrate.</text>
</comment>
<dbReference type="PANTHER" id="PTHR13707">
    <property type="entry name" value="KETOACID-COENZYME A TRANSFERASE"/>
    <property type="match status" value="1"/>
</dbReference>
<dbReference type="InterPro" id="IPR037171">
    <property type="entry name" value="NagB/RpiA_transferase-like"/>
</dbReference>
<evidence type="ECO:0000256" key="3">
    <source>
        <dbReference type="PIRNR" id="PIRNR000858"/>
    </source>
</evidence>
<evidence type="ECO:0000256" key="2">
    <source>
        <dbReference type="ARBA" id="ARBA00022679"/>
    </source>
</evidence>
<dbReference type="AlphaFoldDB" id="A0A060T9I3"/>
<dbReference type="SMART" id="SM00882">
    <property type="entry name" value="CoA_trans"/>
    <property type="match status" value="2"/>
</dbReference>
<dbReference type="InterPro" id="IPR012792">
    <property type="entry name" value="3-oxoacid_CoA-transf_A"/>
</dbReference>
<evidence type="ECO:0000256" key="4">
    <source>
        <dbReference type="PIRSR" id="PIRSR000858-1"/>
    </source>
</evidence>
<evidence type="ECO:0000313" key="5">
    <source>
        <dbReference type="EMBL" id="CDP37740.1"/>
    </source>
</evidence>
<accession>A0A060T9I3</accession>
<feature type="active site" description="5-glutamyl coenzyme A thioester intermediate" evidence="4">
    <location>
        <position position="319"/>
    </location>
</feature>
<reference evidence="5" key="2">
    <citation type="submission" date="2014-06" db="EMBL/GenBank/DDBJ databases">
        <title>The complete genome of Blastobotrys (Arxula) adeninivorans LS3 - a yeast of biotechnological interest.</title>
        <authorList>
            <person name="Kunze G."/>
            <person name="Gaillardin C."/>
            <person name="Czernicka M."/>
            <person name="Durrens P."/>
            <person name="Martin T."/>
            <person name="Boer E."/>
            <person name="Gabaldon T."/>
            <person name="Cruz J."/>
            <person name="Talla E."/>
            <person name="Marck C."/>
            <person name="Goffeau A."/>
            <person name="Barbe V."/>
            <person name="Baret P."/>
            <person name="Baronian K."/>
            <person name="Beier S."/>
            <person name="Bleykasten C."/>
            <person name="Bode R."/>
            <person name="Casaregola S."/>
            <person name="Despons L."/>
            <person name="Fairhead C."/>
            <person name="Giersberg M."/>
            <person name="Gierski P."/>
            <person name="Hahnel U."/>
            <person name="Hartmann A."/>
            <person name="Jankowska D."/>
            <person name="Jubin C."/>
            <person name="Jung P."/>
            <person name="Lafontaine I."/>
            <person name="Leh-Louis V."/>
            <person name="Lemaire M."/>
            <person name="Marcet-Houben M."/>
            <person name="Mascher M."/>
            <person name="Morel G."/>
            <person name="Richard G.-F."/>
            <person name="Riechen J."/>
            <person name="Sacerdot C."/>
            <person name="Sarkar A."/>
            <person name="Savel G."/>
            <person name="Schacherer J."/>
            <person name="Sherman D."/>
            <person name="Straub M.-L."/>
            <person name="Stein N."/>
            <person name="Thierry A."/>
            <person name="Trautwein-Schult A."/>
            <person name="Westhof E."/>
            <person name="Worch S."/>
            <person name="Dujon B."/>
            <person name="Souciet J.-L."/>
            <person name="Wincker P."/>
            <person name="Scholz U."/>
            <person name="Neuveglise N."/>
        </authorList>
    </citation>
    <scope>NUCLEOTIDE SEQUENCE</scope>
    <source>
        <strain evidence="5">LS3</strain>
    </source>
</reference>
<dbReference type="UniPathway" id="UPA00929">
    <property type="reaction ID" value="UER00894"/>
</dbReference>
<name>A0A060T9I3_BLAAD</name>
<dbReference type="PROSITE" id="PS01274">
    <property type="entry name" value="COA_TRANSF_2"/>
    <property type="match status" value="1"/>
</dbReference>
<evidence type="ECO:0000256" key="1">
    <source>
        <dbReference type="ARBA" id="ARBA00007154"/>
    </source>
</evidence>
<protein>
    <recommendedName>
        <fullName evidence="3">Succinyl-CoA:3-ketoacid-coenzyme A transferase</fullName>
        <ecNumber evidence="3">2.8.3.5</ecNumber>
    </recommendedName>
</protein>
<keyword evidence="2 3" id="KW-0808">Transferase</keyword>
<dbReference type="InterPro" id="IPR004164">
    <property type="entry name" value="CoA_transf_AS"/>
</dbReference>
<dbReference type="InterPro" id="IPR004165">
    <property type="entry name" value="CoA_trans_fam_I"/>
</dbReference>
<dbReference type="NCBIfam" id="TIGR02429">
    <property type="entry name" value="pcaI_scoA_fam"/>
    <property type="match status" value="1"/>
</dbReference>
<sequence length="486" mass="52049">MFSLKHSIRLASAQAGVRFFSNKVVGVEAALSAVKSGNTVLCGGFGLSGVPDTLINGLEKRPEIGNLTAVSNNAGIDGSGLSKLLVSGQVTKMIASYIGGNKTFERLYLTGKLDVELCPQGTIAEKCRAGGAGVPAFYTPAGVGTWLQEGKIPMRYDDKGQVIKTNEPREVRVFDGREYVLEKSIFADVAFIKAYKVDKAGNCYFRGSSRNFNQAMGKAAKHTVVEAENIVEIGEIDPADIHLSSVYVKQIVQSETPKNIEIYKFTGDESAPVNSRREKIIRRAAKELENNDHINLGIGMPTLIPNYLPEGVHVTLQSENGILGLGPYPTKGQEDPDLINAGKETVTLAPGASLFGSEESFGMIRSGRIDKAILGAMQVSAKGDLANWGLPGMVKGMGGAMDLVANPYATRVIVLTDHTDKHGNPKVVDTCSFPLTGKNCVSRIITDLCVFDVNPTEGLTLIELQDGVTVDEVKEKTGAPFKVVLN</sequence>
<dbReference type="InterPro" id="IPR012791">
    <property type="entry name" value="3-oxoacid_CoA-transf_B"/>
</dbReference>
<dbReference type="EC" id="2.8.3.5" evidence="3"/>
<dbReference type="Gene3D" id="3.40.1080.10">
    <property type="entry name" value="Glutaconate Coenzyme A-transferase"/>
    <property type="match status" value="2"/>
</dbReference>
<comment type="similarity">
    <text evidence="1 3">Belongs to the 3-oxoacid CoA-transferase family.</text>
</comment>
<dbReference type="GO" id="GO:0046952">
    <property type="term" value="P:ketone body catabolic process"/>
    <property type="evidence" value="ECO:0007669"/>
    <property type="project" value="InterPro"/>
</dbReference>
<dbReference type="SUPFAM" id="SSF100950">
    <property type="entry name" value="NagB/RpiA/CoA transferase-like"/>
    <property type="match status" value="2"/>
</dbReference>